<dbReference type="SUPFAM" id="SSF56112">
    <property type="entry name" value="Protein kinase-like (PK-like)"/>
    <property type="match status" value="1"/>
</dbReference>
<sequence>MNVFGRVDCVSVSPFQDFLLCGYTSSGDGAGDELLLHPTSFQLLPILTQLVIQHFTTEVAKEKNMENEFSNPEMKATIELHQKRCHNTEVTVYSHLIRLLEGKFPLPKIFFMKKFSENNPLKGYIIMEYLDNLKTVHIYENIATESLKQDIQILRAIAVLEAMSLDFSLKERKEFLDKPFTGIYEAVFNNETLGILMEILRTFRGDHPSEKFDRLKKALPHLVDFEWADRLPEEIGMRPVLCHGDLWSMNILWRTKKDNLKIAALIDFQRIAAILTDWSDTNFLTLERWKAWWAKALESIPYMMQGTSGYYPTRAREEHVIFHSSGSCPPVTIHAHYLAGQPYFRQLGVQNGVCEIRSLTTAASDPFPYLRDM</sequence>
<dbReference type="PANTHER" id="PTHR23020">
    <property type="entry name" value="UNCHARACTERIZED NUCLEAR HORMONE RECEPTOR-RELATED"/>
    <property type="match status" value="1"/>
</dbReference>
<dbReference type="Proteomes" id="UP000035642">
    <property type="component" value="Unassembled WGS sequence"/>
</dbReference>
<keyword evidence="2" id="KW-1185">Reference proteome</keyword>
<name>A0A0K0DGV2_ANGCA</name>
<dbReference type="SMART" id="SM00587">
    <property type="entry name" value="CHK"/>
    <property type="match status" value="1"/>
</dbReference>
<protein>
    <submittedName>
        <fullName evidence="3">CHK domain-containing protein</fullName>
    </submittedName>
</protein>
<reference evidence="3" key="2">
    <citation type="submission" date="2017-02" db="UniProtKB">
        <authorList>
            <consortium name="WormBaseParasite"/>
        </authorList>
    </citation>
    <scope>IDENTIFICATION</scope>
</reference>
<evidence type="ECO:0000313" key="3">
    <source>
        <dbReference type="WBParaSite" id="ACAC_0001035201-mRNA-1"/>
    </source>
</evidence>
<evidence type="ECO:0000259" key="1">
    <source>
        <dbReference type="SMART" id="SM00587"/>
    </source>
</evidence>
<organism evidence="2 3">
    <name type="scientific">Angiostrongylus cantonensis</name>
    <name type="common">Rat lungworm</name>
    <dbReference type="NCBI Taxonomy" id="6313"/>
    <lineage>
        <taxon>Eukaryota</taxon>
        <taxon>Metazoa</taxon>
        <taxon>Ecdysozoa</taxon>
        <taxon>Nematoda</taxon>
        <taxon>Chromadorea</taxon>
        <taxon>Rhabditida</taxon>
        <taxon>Rhabditina</taxon>
        <taxon>Rhabditomorpha</taxon>
        <taxon>Strongyloidea</taxon>
        <taxon>Metastrongylidae</taxon>
        <taxon>Angiostrongylus</taxon>
    </lineage>
</organism>
<dbReference type="Gene3D" id="3.90.1200.10">
    <property type="match status" value="1"/>
</dbReference>
<evidence type="ECO:0000313" key="2">
    <source>
        <dbReference type="Proteomes" id="UP000035642"/>
    </source>
</evidence>
<dbReference type="InterPro" id="IPR011009">
    <property type="entry name" value="Kinase-like_dom_sf"/>
</dbReference>
<reference evidence="2" key="1">
    <citation type="submission" date="2012-09" db="EMBL/GenBank/DDBJ databases">
        <authorList>
            <person name="Martin A.A."/>
        </authorList>
    </citation>
    <scope>NUCLEOTIDE SEQUENCE</scope>
</reference>
<accession>A0A0K0DGV2</accession>
<dbReference type="PANTHER" id="PTHR23020:SF8">
    <property type="entry name" value="CHK KINASE-LIKE DOMAIN-CONTAINING PROTEIN"/>
    <property type="match status" value="1"/>
</dbReference>
<dbReference type="Pfam" id="PF07914">
    <property type="entry name" value="DUF1679"/>
    <property type="match status" value="1"/>
</dbReference>
<proteinExistence type="predicted"/>
<dbReference type="InterPro" id="IPR052961">
    <property type="entry name" value="Oxido-Kinase-like_Enzymes"/>
</dbReference>
<dbReference type="AlphaFoldDB" id="A0A0K0DGV2"/>
<dbReference type="WBParaSite" id="ACAC_0001035201-mRNA-1">
    <property type="protein sequence ID" value="ACAC_0001035201-mRNA-1"/>
    <property type="gene ID" value="ACAC_0001035201"/>
</dbReference>
<dbReference type="InterPro" id="IPR012877">
    <property type="entry name" value="Dhs-27"/>
</dbReference>
<feature type="domain" description="CHK kinase-like" evidence="1">
    <location>
        <begin position="124"/>
        <end position="288"/>
    </location>
</feature>
<dbReference type="InterPro" id="IPR015897">
    <property type="entry name" value="CHK_kinase-like"/>
</dbReference>